<evidence type="ECO:0000313" key="1">
    <source>
        <dbReference type="EMBL" id="ETS81573.1"/>
    </source>
</evidence>
<dbReference type="InParanoid" id="W3X620"/>
<dbReference type="RefSeq" id="XP_007833347.1">
    <property type="nucleotide sequence ID" value="XM_007835156.1"/>
</dbReference>
<dbReference type="CDD" id="cd02440">
    <property type="entry name" value="AdoMet_MTases"/>
    <property type="match status" value="1"/>
</dbReference>
<dbReference type="InterPro" id="IPR029063">
    <property type="entry name" value="SAM-dependent_MTases_sf"/>
</dbReference>
<evidence type="ECO:0008006" key="3">
    <source>
        <dbReference type="Google" id="ProtNLM"/>
    </source>
</evidence>
<protein>
    <recommendedName>
        <fullName evidence="3">Methyltransferase type 11 domain-containing protein</fullName>
    </recommendedName>
</protein>
<gene>
    <name evidence="1" type="ORF">PFICI_06575</name>
</gene>
<dbReference type="SUPFAM" id="SSF53335">
    <property type="entry name" value="S-adenosyl-L-methionine-dependent methyltransferases"/>
    <property type="match status" value="1"/>
</dbReference>
<name>W3X620_PESFW</name>
<dbReference type="Proteomes" id="UP000030651">
    <property type="component" value="Unassembled WGS sequence"/>
</dbReference>
<dbReference type="InterPro" id="IPR052356">
    <property type="entry name" value="Thiol_S-MT"/>
</dbReference>
<reference evidence="2" key="1">
    <citation type="journal article" date="2015" name="BMC Genomics">
        <title>Genomic and transcriptomic analysis of the endophytic fungus Pestalotiopsis fici reveals its lifestyle and high potential for synthesis of natural products.</title>
        <authorList>
            <person name="Wang X."/>
            <person name="Zhang X."/>
            <person name="Liu L."/>
            <person name="Xiang M."/>
            <person name="Wang W."/>
            <person name="Sun X."/>
            <person name="Che Y."/>
            <person name="Guo L."/>
            <person name="Liu G."/>
            <person name="Guo L."/>
            <person name="Wang C."/>
            <person name="Yin W.B."/>
            <person name="Stadler M."/>
            <person name="Zhang X."/>
            <person name="Liu X."/>
        </authorList>
    </citation>
    <scope>NUCLEOTIDE SEQUENCE [LARGE SCALE GENOMIC DNA]</scope>
    <source>
        <strain evidence="2">W106-1 / CGMCC3.15140</strain>
    </source>
</reference>
<dbReference type="Pfam" id="PF13489">
    <property type="entry name" value="Methyltransf_23"/>
    <property type="match status" value="1"/>
</dbReference>
<dbReference type="EMBL" id="KI912112">
    <property type="protein sequence ID" value="ETS81573.1"/>
    <property type="molecule type" value="Genomic_DNA"/>
</dbReference>
<keyword evidence="2" id="KW-1185">Reference proteome</keyword>
<dbReference type="GeneID" id="19271588"/>
<evidence type="ECO:0000313" key="2">
    <source>
        <dbReference type="Proteomes" id="UP000030651"/>
    </source>
</evidence>
<dbReference type="Gene3D" id="3.40.50.150">
    <property type="entry name" value="Vaccinia Virus protein VP39"/>
    <property type="match status" value="1"/>
</dbReference>
<organism evidence="1 2">
    <name type="scientific">Pestalotiopsis fici (strain W106-1 / CGMCC3.15140)</name>
    <dbReference type="NCBI Taxonomy" id="1229662"/>
    <lineage>
        <taxon>Eukaryota</taxon>
        <taxon>Fungi</taxon>
        <taxon>Dikarya</taxon>
        <taxon>Ascomycota</taxon>
        <taxon>Pezizomycotina</taxon>
        <taxon>Sordariomycetes</taxon>
        <taxon>Xylariomycetidae</taxon>
        <taxon>Amphisphaeriales</taxon>
        <taxon>Sporocadaceae</taxon>
        <taxon>Pestalotiopsis</taxon>
    </lineage>
</organism>
<proteinExistence type="predicted"/>
<dbReference type="OMA" id="GPWEKID"/>
<accession>W3X620</accession>
<dbReference type="eggNOG" id="KOG4300">
    <property type="taxonomic scope" value="Eukaryota"/>
</dbReference>
<dbReference type="HOGENOM" id="CLU_037990_6_0_1"/>
<dbReference type="PANTHER" id="PTHR45036:SF1">
    <property type="entry name" value="METHYLTRANSFERASE LIKE 7A"/>
    <property type="match status" value="1"/>
</dbReference>
<dbReference type="PANTHER" id="PTHR45036">
    <property type="entry name" value="METHYLTRANSFERASE LIKE 7B"/>
    <property type="match status" value="1"/>
</dbReference>
<sequence length="246" mass="27133">METFKEIFAEVTGPLLFMSVSLSYAPKTIFEIIKSGDFWRLWSLDGFKEALFGNFWAVMGPEVKANGQERVIPLLEGRISGGRVHDRPVASPIHGTVIEVGAGSGMWMDVLGRFVAGAASSTKSAAQITRIYGVEPNPKSAAALRQRVQALGLEDTYEVVPVGIESLNRPGVWAGHVAPESVDCIVGVLCLCSIPDPEENIKHLYKLLKPGGHWYVYEHVKASRGGFWHSLYQRESLILRQIQPRC</sequence>
<dbReference type="AlphaFoldDB" id="W3X620"/>
<dbReference type="KEGG" id="pfy:PFICI_06575"/>
<dbReference type="OrthoDB" id="540004at2759"/>